<organism evidence="1 2">
    <name type="scientific">Nonomuraea endophytica</name>
    <dbReference type="NCBI Taxonomy" id="714136"/>
    <lineage>
        <taxon>Bacteria</taxon>
        <taxon>Bacillati</taxon>
        <taxon>Actinomycetota</taxon>
        <taxon>Actinomycetes</taxon>
        <taxon>Streptosporangiales</taxon>
        <taxon>Streptosporangiaceae</taxon>
        <taxon>Nonomuraea</taxon>
    </lineage>
</organism>
<accession>A0A7W8AE55</accession>
<dbReference type="GO" id="GO:0032259">
    <property type="term" value="P:methylation"/>
    <property type="evidence" value="ECO:0007669"/>
    <property type="project" value="UniProtKB-KW"/>
</dbReference>
<dbReference type="Gene3D" id="3.40.50.150">
    <property type="entry name" value="Vaccinia Virus protein VP39"/>
    <property type="match status" value="1"/>
</dbReference>
<sequence>MNSGPAGHSRISFLLEFARHPMTVGAVTPSSAALAHAITTPIPHTGDPIVVELGAGTGAFTRVIQRLLDGRGHHIAVESNEQFARRLAARFPGVDVVAVSAQHLPDVLARRGHLPADVIVSGLPWAAFPPAKQRDVLAAVVGSLSREGAFTTFAYAHLRWAAPARRLRRSLEASFEEVVVGRTIWANLPPAFVYHCRRPTEISSPPLT</sequence>
<dbReference type="GO" id="GO:0008168">
    <property type="term" value="F:methyltransferase activity"/>
    <property type="evidence" value="ECO:0007669"/>
    <property type="project" value="UniProtKB-KW"/>
</dbReference>
<comment type="caution">
    <text evidence="1">The sequence shown here is derived from an EMBL/GenBank/DDBJ whole genome shotgun (WGS) entry which is preliminary data.</text>
</comment>
<keyword evidence="2" id="KW-1185">Reference proteome</keyword>
<keyword evidence="1" id="KW-0808">Transferase</keyword>
<dbReference type="InterPro" id="IPR029063">
    <property type="entry name" value="SAM-dependent_MTases_sf"/>
</dbReference>
<dbReference type="RefSeq" id="WP_312896766.1">
    <property type="nucleotide sequence ID" value="NZ_JACHIN010000017.1"/>
</dbReference>
<keyword evidence="1" id="KW-0489">Methyltransferase</keyword>
<dbReference type="EMBL" id="JACHIN010000017">
    <property type="protein sequence ID" value="MBB5083540.1"/>
    <property type="molecule type" value="Genomic_DNA"/>
</dbReference>
<dbReference type="Proteomes" id="UP000568380">
    <property type="component" value="Unassembled WGS sequence"/>
</dbReference>
<name>A0A7W8AE55_9ACTN</name>
<evidence type="ECO:0000313" key="1">
    <source>
        <dbReference type="EMBL" id="MBB5083540.1"/>
    </source>
</evidence>
<gene>
    <name evidence="1" type="ORF">HNR40_009044</name>
</gene>
<protein>
    <submittedName>
        <fullName evidence="1">Phospholipid N-methyltransferase</fullName>
    </submittedName>
</protein>
<dbReference type="AlphaFoldDB" id="A0A7W8AE55"/>
<evidence type="ECO:0000313" key="2">
    <source>
        <dbReference type="Proteomes" id="UP000568380"/>
    </source>
</evidence>
<reference evidence="1 2" key="1">
    <citation type="submission" date="2020-08" db="EMBL/GenBank/DDBJ databases">
        <title>Genomic Encyclopedia of Type Strains, Phase IV (KMG-IV): sequencing the most valuable type-strain genomes for metagenomic binning, comparative biology and taxonomic classification.</title>
        <authorList>
            <person name="Goeker M."/>
        </authorList>
    </citation>
    <scope>NUCLEOTIDE SEQUENCE [LARGE SCALE GENOMIC DNA]</scope>
    <source>
        <strain evidence="1 2">DSM 45385</strain>
    </source>
</reference>
<proteinExistence type="predicted"/>
<dbReference type="CDD" id="cd02440">
    <property type="entry name" value="AdoMet_MTases"/>
    <property type="match status" value="1"/>
</dbReference>
<dbReference type="SUPFAM" id="SSF53335">
    <property type="entry name" value="S-adenosyl-L-methionine-dependent methyltransferases"/>
    <property type="match status" value="1"/>
</dbReference>